<organism evidence="1 2">
    <name type="scientific">Pleurodeles waltl</name>
    <name type="common">Iberian ribbed newt</name>
    <dbReference type="NCBI Taxonomy" id="8319"/>
    <lineage>
        <taxon>Eukaryota</taxon>
        <taxon>Metazoa</taxon>
        <taxon>Chordata</taxon>
        <taxon>Craniata</taxon>
        <taxon>Vertebrata</taxon>
        <taxon>Euteleostomi</taxon>
        <taxon>Amphibia</taxon>
        <taxon>Batrachia</taxon>
        <taxon>Caudata</taxon>
        <taxon>Salamandroidea</taxon>
        <taxon>Salamandridae</taxon>
        <taxon>Pleurodelinae</taxon>
        <taxon>Pleurodeles</taxon>
    </lineage>
</organism>
<gene>
    <name evidence="1" type="ORF">NDU88_002495</name>
</gene>
<protein>
    <recommendedName>
        <fullName evidence="3">Secreted protein</fullName>
    </recommendedName>
</protein>
<name>A0AAV7MNJ4_PLEWA</name>
<proteinExistence type="predicted"/>
<dbReference type="EMBL" id="JANPWB010000013">
    <property type="protein sequence ID" value="KAJ1105087.1"/>
    <property type="molecule type" value="Genomic_DNA"/>
</dbReference>
<evidence type="ECO:0000313" key="2">
    <source>
        <dbReference type="Proteomes" id="UP001066276"/>
    </source>
</evidence>
<evidence type="ECO:0000313" key="1">
    <source>
        <dbReference type="EMBL" id="KAJ1105087.1"/>
    </source>
</evidence>
<dbReference type="Proteomes" id="UP001066276">
    <property type="component" value="Chromosome 9"/>
</dbReference>
<accession>A0AAV7MNJ4</accession>
<evidence type="ECO:0008006" key="3">
    <source>
        <dbReference type="Google" id="ProtNLM"/>
    </source>
</evidence>
<sequence length="85" mass="9539">MSGCASFRWAVCGISSSQQALRRFPLWKSGAVVQVGRALKFRSHCMRRVNLFLAGSSGVFPDRRAVNFSPRSKLCVEFFLHKESS</sequence>
<comment type="caution">
    <text evidence="1">The sequence shown here is derived from an EMBL/GenBank/DDBJ whole genome shotgun (WGS) entry which is preliminary data.</text>
</comment>
<dbReference type="AlphaFoldDB" id="A0AAV7MNJ4"/>
<reference evidence="1" key="1">
    <citation type="journal article" date="2022" name="bioRxiv">
        <title>Sequencing and chromosome-scale assembly of the giantPleurodeles waltlgenome.</title>
        <authorList>
            <person name="Brown T."/>
            <person name="Elewa A."/>
            <person name="Iarovenko S."/>
            <person name="Subramanian E."/>
            <person name="Araus A.J."/>
            <person name="Petzold A."/>
            <person name="Susuki M."/>
            <person name="Suzuki K.-i.T."/>
            <person name="Hayashi T."/>
            <person name="Toyoda A."/>
            <person name="Oliveira C."/>
            <person name="Osipova E."/>
            <person name="Leigh N.D."/>
            <person name="Simon A."/>
            <person name="Yun M.H."/>
        </authorList>
    </citation>
    <scope>NUCLEOTIDE SEQUENCE</scope>
    <source>
        <strain evidence="1">20211129_DDA</strain>
        <tissue evidence="1">Liver</tissue>
    </source>
</reference>
<keyword evidence="2" id="KW-1185">Reference proteome</keyword>